<feature type="compositionally biased region" description="Basic and acidic residues" evidence="1">
    <location>
        <begin position="83"/>
        <end position="92"/>
    </location>
</feature>
<name>A0AAV0I7A3_9ROSI</name>
<evidence type="ECO:0000313" key="3">
    <source>
        <dbReference type="Proteomes" id="UP001154282"/>
    </source>
</evidence>
<keyword evidence="3" id="KW-1185">Reference proteome</keyword>
<feature type="region of interest" description="Disordered" evidence="1">
    <location>
        <begin position="18"/>
        <end position="38"/>
    </location>
</feature>
<accession>A0AAV0I7A3</accession>
<evidence type="ECO:0000256" key="1">
    <source>
        <dbReference type="SAM" id="MobiDB-lite"/>
    </source>
</evidence>
<comment type="caution">
    <text evidence="2">The sequence shown here is derived from an EMBL/GenBank/DDBJ whole genome shotgun (WGS) entry which is preliminary data.</text>
</comment>
<evidence type="ECO:0000313" key="2">
    <source>
        <dbReference type="EMBL" id="CAI0392514.1"/>
    </source>
</evidence>
<dbReference type="EMBL" id="CAMGYJ010000003">
    <property type="protein sequence ID" value="CAI0392514.1"/>
    <property type="molecule type" value="Genomic_DNA"/>
</dbReference>
<dbReference type="Proteomes" id="UP001154282">
    <property type="component" value="Unassembled WGS sequence"/>
</dbReference>
<feature type="compositionally biased region" description="Basic and acidic residues" evidence="1">
    <location>
        <begin position="109"/>
        <end position="121"/>
    </location>
</feature>
<sequence length="121" mass="13459">MLCLSRQQHSCRLRIASPGLLRRPGPLLDPPLRRPSPCRRRHLRAHPVQGLEAVREAGEAVPEEAGVVAEAVRPRQRPGTGDQGHHGEDEAPVRQLRQAGITVRLRRPPAPDRQRRPEALG</sequence>
<protein>
    <submittedName>
        <fullName evidence="2">Uncharacterized protein</fullName>
    </submittedName>
</protein>
<dbReference type="AlphaFoldDB" id="A0AAV0I7A3"/>
<reference evidence="2" key="1">
    <citation type="submission" date="2022-08" db="EMBL/GenBank/DDBJ databases">
        <authorList>
            <person name="Gutierrez-Valencia J."/>
        </authorList>
    </citation>
    <scope>NUCLEOTIDE SEQUENCE</scope>
</reference>
<organism evidence="2 3">
    <name type="scientific">Linum tenue</name>
    <dbReference type="NCBI Taxonomy" id="586396"/>
    <lineage>
        <taxon>Eukaryota</taxon>
        <taxon>Viridiplantae</taxon>
        <taxon>Streptophyta</taxon>
        <taxon>Embryophyta</taxon>
        <taxon>Tracheophyta</taxon>
        <taxon>Spermatophyta</taxon>
        <taxon>Magnoliopsida</taxon>
        <taxon>eudicotyledons</taxon>
        <taxon>Gunneridae</taxon>
        <taxon>Pentapetalae</taxon>
        <taxon>rosids</taxon>
        <taxon>fabids</taxon>
        <taxon>Malpighiales</taxon>
        <taxon>Linaceae</taxon>
        <taxon>Linum</taxon>
    </lineage>
</organism>
<gene>
    <name evidence="2" type="ORF">LITE_LOCUS7570</name>
</gene>
<feature type="region of interest" description="Disordered" evidence="1">
    <location>
        <begin position="65"/>
        <end position="121"/>
    </location>
</feature>
<proteinExistence type="predicted"/>